<evidence type="ECO:0008006" key="5">
    <source>
        <dbReference type="Google" id="ProtNLM"/>
    </source>
</evidence>
<keyword evidence="2" id="KW-0732">Signal</keyword>
<dbReference type="AlphaFoldDB" id="A0A8K0WU17"/>
<feature type="chain" id="PRO_5035444024" description="Secreted protein" evidence="2">
    <location>
        <begin position="17"/>
        <end position="109"/>
    </location>
</feature>
<proteinExistence type="predicted"/>
<accession>A0A8K0WU17</accession>
<comment type="caution">
    <text evidence="3">The sequence shown here is derived from an EMBL/GenBank/DDBJ whole genome shotgun (WGS) entry which is preliminary data.</text>
</comment>
<protein>
    <recommendedName>
        <fullName evidence="5">Secreted protein</fullName>
    </recommendedName>
</protein>
<dbReference type="EMBL" id="JAGPNK010000004">
    <property type="protein sequence ID" value="KAH7322698.1"/>
    <property type="molecule type" value="Genomic_DNA"/>
</dbReference>
<feature type="region of interest" description="Disordered" evidence="1">
    <location>
        <begin position="56"/>
        <end position="109"/>
    </location>
</feature>
<name>A0A8K0WU17_9HYPO</name>
<evidence type="ECO:0000256" key="1">
    <source>
        <dbReference type="SAM" id="MobiDB-lite"/>
    </source>
</evidence>
<keyword evidence="4" id="KW-1185">Reference proteome</keyword>
<feature type="signal peptide" evidence="2">
    <location>
        <begin position="1"/>
        <end position="16"/>
    </location>
</feature>
<reference evidence="3" key="1">
    <citation type="journal article" date="2021" name="Nat. Commun.">
        <title>Genetic determinants of endophytism in the Arabidopsis root mycobiome.</title>
        <authorList>
            <person name="Mesny F."/>
            <person name="Miyauchi S."/>
            <person name="Thiergart T."/>
            <person name="Pickel B."/>
            <person name="Atanasova L."/>
            <person name="Karlsson M."/>
            <person name="Huettel B."/>
            <person name="Barry K.W."/>
            <person name="Haridas S."/>
            <person name="Chen C."/>
            <person name="Bauer D."/>
            <person name="Andreopoulos W."/>
            <person name="Pangilinan J."/>
            <person name="LaButti K."/>
            <person name="Riley R."/>
            <person name="Lipzen A."/>
            <person name="Clum A."/>
            <person name="Drula E."/>
            <person name="Henrissat B."/>
            <person name="Kohler A."/>
            <person name="Grigoriev I.V."/>
            <person name="Martin F.M."/>
            <person name="Hacquard S."/>
        </authorList>
    </citation>
    <scope>NUCLEOTIDE SEQUENCE</scope>
    <source>
        <strain evidence="3">MPI-CAGE-CH-0235</strain>
    </source>
</reference>
<sequence length="109" mass="11514">MRRGIISFLAATCALGCLSPPLSLICGVHIAGTIPLSLRPLSYLSLTASVINGHLSQARPRDPTPHTLQRITPPCSSLHPASEKGDKRKLASRPLIGPRPEAVGDHQGP</sequence>
<gene>
    <name evidence="3" type="ORF">B0I35DRAFT_426267</name>
</gene>
<evidence type="ECO:0000313" key="3">
    <source>
        <dbReference type="EMBL" id="KAH7322698.1"/>
    </source>
</evidence>
<dbReference type="Proteomes" id="UP000813444">
    <property type="component" value="Unassembled WGS sequence"/>
</dbReference>
<evidence type="ECO:0000256" key="2">
    <source>
        <dbReference type="SAM" id="SignalP"/>
    </source>
</evidence>
<evidence type="ECO:0000313" key="4">
    <source>
        <dbReference type="Proteomes" id="UP000813444"/>
    </source>
</evidence>
<organism evidence="3 4">
    <name type="scientific">Stachybotrys elegans</name>
    <dbReference type="NCBI Taxonomy" id="80388"/>
    <lineage>
        <taxon>Eukaryota</taxon>
        <taxon>Fungi</taxon>
        <taxon>Dikarya</taxon>
        <taxon>Ascomycota</taxon>
        <taxon>Pezizomycotina</taxon>
        <taxon>Sordariomycetes</taxon>
        <taxon>Hypocreomycetidae</taxon>
        <taxon>Hypocreales</taxon>
        <taxon>Stachybotryaceae</taxon>
        <taxon>Stachybotrys</taxon>
    </lineage>
</organism>